<gene>
    <name evidence="3" type="primary">ybgF</name>
    <name evidence="1" type="synonym">cpoB</name>
    <name evidence="3" type="ORF">H1S06_06485</name>
</gene>
<dbReference type="NCBIfam" id="TIGR02795">
    <property type="entry name" value="tol_pal_ybgF"/>
    <property type="match status" value="1"/>
</dbReference>
<dbReference type="GO" id="GO:0030288">
    <property type="term" value="C:outer membrane-bounded periplasmic space"/>
    <property type="evidence" value="ECO:0007669"/>
    <property type="project" value="UniProtKB-UniRule"/>
</dbReference>
<dbReference type="RefSeq" id="WP_181738395.1">
    <property type="nucleotide sequence ID" value="NZ_JACEMT010000041.1"/>
</dbReference>
<keyword evidence="1" id="KW-0132">Cell division</keyword>
<keyword evidence="1" id="KW-0131">Cell cycle</keyword>
<dbReference type="InterPro" id="IPR014162">
    <property type="entry name" value="CpoB_C"/>
</dbReference>
<dbReference type="InterPro" id="IPR032519">
    <property type="entry name" value="YbgF_tri"/>
</dbReference>
<comment type="similarity">
    <text evidence="1">Belongs to the CpoB family.</text>
</comment>
<dbReference type="EMBL" id="JACEMT010000041">
    <property type="protein sequence ID" value="MBA4502010.1"/>
    <property type="molecule type" value="Genomic_DNA"/>
</dbReference>
<sequence length="272" mass="29529" precursor="true">MKGSRQLLIAALALSVLNVQAAPVTVVEISEAGTGGGAGAQPRLSAQNEMFFMLQQLQDEVRSLRGTIEQQQYRLDRLESQQRDRYRDMDKRIGLLFQHLPEGAGMSLTEDAGAAASVETGSGRLAASDEVSVSGERAAAPVVPPENASGAQEEQAYNAAFAKVRSRDFAAAEGEFKAFVDRYPESVFQPNAWYWLGEVYMAQQKTAESEAAFNRVVDRFGQHGKAADALYKLGVLAGRSGNTAKARQLMQRVVQEYPQAPAADLARGYLKP</sequence>
<keyword evidence="1" id="KW-0574">Periplasm</keyword>
<dbReference type="Pfam" id="PF16331">
    <property type="entry name" value="TolA_bind_tri"/>
    <property type="match status" value="1"/>
</dbReference>
<keyword evidence="4" id="KW-1185">Reference proteome</keyword>
<evidence type="ECO:0000256" key="1">
    <source>
        <dbReference type="HAMAP-Rule" id="MF_02066"/>
    </source>
</evidence>
<comment type="caution">
    <text evidence="3">The sequence shown here is derived from an EMBL/GenBank/DDBJ whole genome shotgun (WGS) entry which is preliminary data.</text>
</comment>
<dbReference type="AlphaFoldDB" id="A0A7W1WXE9"/>
<dbReference type="SUPFAM" id="SSF48452">
    <property type="entry name" value="TPR-like"/>
    <property type="match status" value="1"/>
</dbReference>
<dbReference type="GO" id="GO:0043093">
    <property type="term" value="P:FtsZ-dependent cytokinesis"/>
    <property type="evidence" value="ECO:0007669"/>
    <property type="project" value="UniProtKB-UniRule"/>
</dbReference>
<dbReference type="Pfam" id="PF13424">
    <property type="entry name" value="TPR_12"/>
    <property type="match status" value="1"/>
</dbReference>
<comment type="function">
    <text evidence="1">Mediates coordination of peptidoglycan synthesis and outer membrane constriction during cell division.</text>
</comment>
<keyword evidence="1" id="KW-0732">Signal</keyword>
<feature type="domain" description="YbgF trimerisation" evidence="2">
    <location>
        <begin position="43"/>
        <end position="94"/>
    </location>
</feature>
<accession>A0A7W1WXE9</accession>
<protein>
    <recommendedName>
        <fullName evidence="1">Cell division coordinator CpoB</fullName>
    </recommendedName>
</protein>
<proteinExistence type="inferred from homology"/>
<evidence type="ECO:0000313" key="3">
    <source>
        <dbReference type="EMBL" id="MBA4502010.1"/>
    </source>
</evidence>
<name>A0A7W1WXE9_9GAMM</name>
<reference evidence="3 4" key="1">
    <citation type="submission" date="2020-07" db="EMBL/GenBank/DDBJ databases">
        <title>Bacterium isolated from marien macroalgae.</title>
        <authorList>
            <person name="Zhu K."/>
            <person name="Lu D."/>
            <person name="Du Z."/>
        </authorList>
    </citation>
    <scope>NUCLEOTIDE SEQUENCE [LARGE SCALE GENOMIC DNA]</scope>
    <source>
        <strain evidence="3 4">3-1745</strain>
    </source>
</reference>
<evidence type="ECO:0000313" key="4">
    <source>
        <dbReference type="Proteomes" id="UP000538931"/>
    </source>
</evidence>
<dbReference type="Gene3D" id="1.25.40.10">
    <property type="entry name" value="Tetratricopeptide repeat domain"/>
    <property type="match status" value="1"/>
</dbReference>
<keyword evidence="1" id="KW-0175">Coiled coil</keyword>
<dbReference type="HAMAP" id="MF_02066">
    <property type="entry name" value="CpoB"/>
    <property type="match status" value="1"/>
</dbReference>
<dbReference type="InterPro" id="IPR034706">
    <property type="entry name" value="CpoB"/>
</dbReference>
<feature type="signal peptide" evidence="1">
    <location>
        <begin position="1"/>
        <end position="21"/>
    </location>
</feature>
<dbReference type="SMART" id="SM00028">
    <property type="entry name" value="TPR"/>
    <property type="match status" value="2"/>
</dbReference>
<dbReference type="InterPro" id="IPR019734">
    <property type="entry name" value="TPR_rpt"/>
</dbReference>
<feature type="chain" id="PRO_5031658896" description="Cell division coordinator CpoB" evidence="1">
    <location>
        <begin position="22"/>
        <end position="272"/>
    </location>
</feature>
<organism evidence="3 4">
    <name type="scientific">Marinobacterium marinum</name>
    <dbReference type="NCBI Taxonomy" id="2756129"/>
    <lineage>
        <taxon>Bacteria</taxon>
        <taxon>Pseudomonadati</taxon>
        <taxon>Pseudomonadota</taxon>
        <taxon>Gammaproteobacteria</taxon>
        <taxon>Oceanospirillales</taxon>
        <taxon>Oceanospirillaceae</taxon>
        <taxon>Marinobacterium</taxon>
    </lineage>
</organism>
<feature type="coiled-coil region" evidence="1">
    <location>
        <begin position="54"/>
        <end position="81"/>
    </location>
</feature>
<dbReference type="Gene3D" id="1.20.5.110">
    <property type="match status" value="1"/>
</dbReference>
<dbReference type="GO" id="GO:0070206">
    <property type="term" value="P:protein trimerization"/>
    <property type="evidence" value="ECO:0007669"/>
    <property type="project" value="InterPro"/>
</dbReference>
<dbReference type="InterPro" id="IPR011990">
    <property type="entry name" value="TPR-like_helical_dom_sf"/>
</dbReference>
<comment type="subcellular location">
    <subcellularLocation>
        <location evidence="1">Periplasm</location>
    </subcellularLocation>
</comment>
<evidence type="ECO:0000259" key="2">
    <source>
        <dbReference type="Pfam" id="PF16331"/>
    </source>
</evidence>
<dbReference type="Proteomes" id="UP000538931">
    <property type="component" value="Unassembled WGS sequence"/>
</dbReference>